<evidence type="ECO:0008006" key="5">
    <source>
        <dbReference type="Google" id="ProtNLM"/>
    </source>
</evidence>
<dbReference type="AlphaFoldDB" id="A0A6A6BNA1"/>
<dbReference type="GeneID" id="54294110"/>
<keyword evidence="4" id="KW-1185">Reference proteome</keyword>
<evidence type="ECO:0000256" key="2">
    <source>
        <dbReference type="ARBA" id="ARBA00035112"/>
    </source>
</evidence>
<dbReference type="InterPro" id="IPR021765">
    <property type="entry name" value="UstYa-like"/>
</dbReference>
<sequence length="180" mass="20818">PSDEVSKAWKSLYRTTLTVPRSQAALLPNKTIPVNHDADAKYIIGLNAMHDLHCLDKIRRGLNYFYYKQWNSSVTPCNTPIDQLDHDHAPHGQLHLSHFSHCIDMIRQSLMCHADITPMVWQWSEEDKRVKLHVEVEHECRNFDAIRDWADEHYYAEGLDIHSQPDEVGGCKFGEKVCSP</sequence>
<dbReference type="EMBL" id="ML995480">
    <property type="protein sequence ID" value="KAF2144307.1"/>
    <property type="molecule type" value="Genomic_DNA"/>
</dbReference>
<gene>
    <name evidence="3" type="ORF">K452DRAFT_223373</name>
</gene>
<dbReference type="PANTHER" id="PTHR33365">
    <property type="entry name" value="YALI0B05434P"/>
    <property type="match status" value="1"/>
</dbReference>
<name>A0A6A6BNA1_9PEZI</name>
<dbReference type="GO" id="GO:0043386">
    <property type="term" value="P:mycotoxin biosynthetic process"/>
    <property type="evidence" value="ECO:0007669"/>
    <property type="project" value="InterPro"/>
</dbReference>
<proteinExistence type="inferred from homology"/>
<dbReference type="OrthoDB" id="3687641at2759"/>
<evidence type="ECO:0000313" key="3">
    <source>
        <dbReference type="EMBL" id="KAF2144307.1"/>
    </source>
</evidence>
<organism evidence="3 4">
    <name type="scientific">Aplosporella prunicola CBS 121167</name>
    <dbReference type="NCBI Taxonomy" id="1176127"/>
    <lineage>
        <taxon>Eukaryota</taxon>
        <taxon>Fungi</taxon>
        <taxon>Dikarya</taxon>
        <taxon>Ascomycota</taxon>
        <taxon>Pezizomycotina</taxon>
        <taxon>Dothideomycetes</taxon>
        <taxon>Dothideomycetes incertae sedis</taxon>
        <taxon>Botryosphaeriales</taxon>
        <taxon>Aplosporellaceae</taxon>
        <taxon>Aplosporella</taxon>
    </lineage>
</organism>
<accession>A0A6A6BNA1</accession>
<evidence type="ECO:0000313" key="4">
    <source>
        <dbReference type="Proteomes" id="UP000799438"/>
    </source>
</evidence>
<evidence type="ECO:0000256" key="1">
    <source>
        <dbReference type="ARBA" id="ARBA00004685"/>
    </source>
</evidence>
<dbReference type="RefSeq" id="XP_033400019.1">
    <property type="nucleotide sequence ID" value="XM_033536614.1"/>
</dbReference>
<dbReference type="Proteomes" id="UP000799438">
    <property type="component" value="Unassembled WGS sequence"/>
</dbReference>
<comment type="similarity">
    <text evidence="2">Belongs to the ustYa family.</text>
</comment>
<feature type="non-terminal residue" evidence="3">
    <location>
        <position position="1"/>
    </location>
</feature>
<protein>
    <recommendedName>
        <fullName evidence="5">Tat pathway signal sequence</fullName>
    </recommendedName>
</protein>
<reference evidence="3" key="1">
    <citation type="journal article" date="2020" name="Stud. Mycol.">
        <title>101 Dothideomycetes genomes: a test case for predicting lifestyles and emergence of pathogens.</title>
        <authorList>
            <person name="Haridas S."/>
            <person name="Albert R."/>
            <person name="Binder M."/>
            <person name="Bloem J."/>
            <person name="Labutti K."/>
            <person name="Salamov A."/>
            <person name="Andreopoulos B."/>
            <person name="Baker S."/>
            <person name="Barry K."/>
            <person name="Bills G."/>
            <person name="Bluhm B."/>
            <person name="Cannon C."/>
            <person name="Castanera R."/>
            <person name="Culley D."/>
            <person name="Daum C."/>
            <person name="Ezra D."/>
            <person name="Gonzalez J."/>
            <person name="Henrissat B."/>
            <person name="Kuo A."/>
            <person name="Liang C."/>
            <person name="Lipzen A."/>
            <person name="Lutzoni F."/>
            <person name="Magnuson J."/>
            <person name="Mondo S."/>
            <person name="Nolan M."/>
            <person name="Ohm R."/>
            <person name="Pangilinan J."/>
            <person name="Park H.-J."/>
            <person name="Ramirez L."/>
            <person name="Alfaro M."/>
            <person name="Sun H."/>
            <person name="Tritt A."/>
            <person name="Yoshinaga Y."/>
            <person name="Zwiers L.-H."/>
            <person name="Turgeon B."/>
            <person name="Goodwin S."/>
            <person name="Spatafora J."/>
            <person name="Crous P."/>
            <person name="Grigoriev I."/>
        </authorList>
    </citation>
    <scope>NUCLEOTIDE SEQUENCE</scope>
    <source>
        <strain evidence="3">CBS 121167</strain>
    </source>
</reference>
<dbReference type="Pfam" id="PF11807">
    <property type="entry name" value="UstYa"/>
    <property type="match status" value="1"/>
</dbReference>
<dbReference type="PANTHER" id="PTHR33365:SF4">
    <property type="entry name" value="CYCLOCHLOROTINE BIOSYNTHESIS PROTEIN O"/>
    <property type="match status" value="1"/>
</dbReference>
<comment type="pathway">
    <text evidence="1">Mycotoxin biosynthesis.</text>
</comment>